<evidence type="ECO:0000313" key="2">
    <source>
        <dbReference type="Proteomes" id="UP000007796"/>
    </source>
</evidence>
<proteinExistence type="predicted"/>
<dbReference type="AlphaFoldDB" id="F0XV54"/>
<protein>
    <submittedName>
        <fullName evidence="1">Capsule associated protein</fullName>
    </submittedName>
</protein>
<name>F0XV54_GROCL</name>
<dbReference type="RefSeq" id="XP_014168068.1">
    <property type="nucleotide sequence ID" value="XM_014312593.1"/>
</dbReference>
<keyword evidence="2" id="KW-1185">Reference proteome</keyword>
<dbReference type="Proteomes" id="UP000007796">
    <property type="component" value="Unassembled WGS sequence"/>
</dbReference>
<dbReference type="InParanoid" id="F0XV54"/>
<accession>F0XV54</accession>
<sequence>MSTTRELIPLFGGSKLPMNNEILIPGAMYLSTNAIYLGGWSYGPPWRRKRNAVVCRGTASGGRKWPDSWRHFHRHRLVEMLNGTAVEEAEVGDGLLTTGPLPSPDQYDVARRREGRLSAWLSSLTDASFNDRNCFLYGLLGFFSGDRKGDAAARLLAETGKAWAKVVLRRDDMLLYTWRALLEFARVCDEARETPGFVENLVKGDLRVHSH</sequence>
<dbReference type="GeneID" id="25977648"/>
<evidence type="ECO:0000313" key="1">
    <source>
        <dbReference type="EMBL" id="EFW98585.1"/>
    </source>
</evidence>
<gene>
    <name evidence="1" type="ORF">CMQ_4437</name>
</gene>
<organism evidence="2">
    <name type="scientific">Grosmannia clavigera (strain kw1407 / UAMH 11150)</name>
    <name type="common">Blue stain fungus</name>
    <name type="synonym">Graphiocladiella clavigera</name>
    <dbReference type="NCBI Taxonomy" id="655863"/>
    <lineage>
        <taxon>Eukaryota</taxon>
        <taxon>Fungi</taxon>
        <taxon>Dikarya</taxon>
        <taxon>Ascomycota</taxon>
        <taxon>Pezizomycotina</taxon>
        <taxon>Sordariomycetes</taxon>
        <taxon>Sordariomycetidae</taxon>
        <taxon>Ophiostomatales</taxon>
        <taxon>Ophiostomataceae</taxon>
        <taxon>Leptographium</taxon>
    </lineage>
</organism>
<reference evidence="1 2" key="1">
    <citation type="journal article" date="2011" name="Proc. Natl. Acad. Sci. U.S.A.">
        <title>Genome and transcriptome analyses of the mountain pine beetle-fungal symbiont Grosmannia clavigera, a lodgepole pine pathogen.</title>
        <authorList>
            <person name="DiGuistini S."/>
            <person name="Wang Y."/>
            <person name="Liao N.Y."/>
            <person name="Taylor G."/>
            <person name="Tanguay P."/>
            <person name="Feau N."/>
            <person name="Henrissat B."/>
            <person name="Chan S.K."/>
            <person name="Hesse-Orce U."/>
            <person name="Alamouti S.M."/>
            <person name="Tsui C.K.M."/>
            <person name="Docking R.T."/>
            <person name="Levasseur A."/>
            <person name="Haridas S."/>
            <person name="Robertson G."/>
            <person name="Birol I."/>
            <person name="Holt R.A."/>
            <person name="Marra M.A."/>
            <person name="Hamelin R.C."/>
            <person name="Hirst M."/>
            <person name="Jones S.J.M."/>
            <person name="Bohlmann J."/>
            <person name="Breuil C."/>
        </authorList>
    </citation>
    <scope>NUCLEOTIDE SEQUENCE [LARGE SCALE GENOMIC DNA]</scope>
    <source>
        <strain evidence="2">kw1407 / UAMH 11150</strain>
    </source>
</reference>
<dbReference type="EMBL" id="GL630006">
    <property type="protein sequence ID" value="EFW98585.1"/>
    <property type="molecule type" value="Genomic_DNA"/>
</dbReference>
<dbReference type="OrthoDB" id="202415at2759"/>
<dbReference type="HOGENOM" id="CLU_1304988_0_0_1"/>
<dbReference type="eggNOG" id="KOG2458">
    <property type="taxonomic scope" value="Eukaryota"/>
</dbReference>